<dbReference type="InterPro" id="IPR017853">
    <property type="entry name" value="GH"/>
</dbReference>
<dbReference type="SUPFAM" id="SSF51445">
    <property type="entry name" value="(Trans)glycosidases"/>
    <property type="match status" value="1"/>
</dbReference>
<evidence type="ECO:0000259" key="7">
    <source>
        <dbReference type="Pfam" id="PF17801"/>
    </source>
</evidence>
<dbReference type="GeneID" id="25792592"/>
<organism evidence="8 9">
    <name type="scientific">Hypocrea virens (strain Gv29-8 / FGSC 10586)</name>
    <name type="common">Gliocladium virens</name>
    <name type="synonym">Trichoderma virens</name>
    <dbReference type="NCBI Taxonomy" id="413071"/>
    <lineage>
        <taxon>Eukaryota</taxon>
        <taxon>Fungi</taxon>
        <taxon>Dikarya</taxon>
        <taxon>Ascomycota</taxon>
        <taxon>Pezizomycotina</taxon>
        <taxon>Sordariomycetes</taxon>
        <taxon>Hypocreomycetidae</taxon>
        <taxon>Hypocreales</taxon>
        <taxon>Hypocreaceae</taxon>
        <taxon>Trichoderma</taxon>
    </lineage>
</organism>
<dbReference type="InterPro" id="IPR041233">
    <property type="entry name" value="Melibiase_C"/>
</dbReference>
<keyword evidence="4 8" id="KW-0378">Hydrolase</keyword>
<keyword evidence="5" id="KW-0326">Glycosidase</keyword>
<dbReference type="RefSeq" id="XP_013957154.1">
    <property type="nucleotide sequence ID" value="XM_014101679.1"/>
</dbReference>
<dbReference type="STRING" id="413071.G9MS92"/>
<reference evidence="8 9" key="1">
    <citation type="journal article" date="2011" name="Genome Biol.">
        <title>Comparative genome sequence analysis underscores mycoparasitism as the ancestral life style of Trichoderma.</title>
        <authorList>
            <person name="Kubicek C.P."/>
            <person name="Herrera-Estrella A."/>
            <person name="Seidl-Seiboth V."/>
            <person name="Martinez D.A."/>
            <person name="Druzhinina I.S."/>
            <person name="Thon M."/>
            <person name="Zeilinger S."/>
            <person name="Casas-Flores S."/>
            <person name="Horwitz B.A."/>
            <person name="Mukherjee P.K."/>
            <person name="Mukherjee M."/>
            <person name="Kredics L."/>
            <person name="Alcaraz L.D."/>
            <person name="Aerts A."/>
            <person name="Antal Z."/>
            <person name="Atanasova L."/>
            <person name="Cervantes-Badillo M.G."/>
            <person name="Challacombe J."/>
            <person name="Chertkov O."/>
            <person name="McCluskey K."/>
            <person name="Coulpier F."/>
            <person name="Deshpande N."/>
            <person name="von Doehren H."/>
            <person name="Ebbole D.J."/>
            <person name="Esquivel-Naranjo E.U."/>
            <person name="Fekete E."/>
            <person name="Flipphi M."/>
            <person name="Glaser F."/>
            <person name="Gomez-Rodriguez E.Y."/>
            <person name="Gruber S."/>
            <person name="Han C."/>
            <person name="Henrissat B."/>
            <person name="Hermosa R."/>
            <person name="Hernandez-Onate M."/>
            <person name="Karaffa L."/>
            <person name="Kosti I."/>
            <person name="Le Crom S."/>
            <person name="Lindquist E."/>
            <person name="Lucas S."/>
            <person name="Luebeck M."/>
            <person name="Luebeck P.S."/>
            <person name="Margeot A."/>
            <person name="Metz B."/>
            <person name="Misra M."/>
            <person name="Nevalainen H."/>
            <person name="Omann M."/>
            <person name="Packer N."/>
            <person name="Perrone G."/>
            <person name="Uresti-Rivera E.E."/>
            <person name="Salamov A."/>
            <person name="Schmoll M."/>
            <person name="Seiboth B."/>
            <person name="Shapiro H."/>
            <person name="Sukno S."/>
            <person name="Tamayo-Ramos J.A."/>
            <person name="Tisch D."/>
            <person name="Wiest A."/>
            <person name="Wilkinson H.H."/>
            <person name="Zhang M."/>
            <person name="Coutinho P.M."/>
            <person name="Kenerley C.M."/>
            <person name="Monte E."/>
            <person name="Baker S.E."/>
            <person name="Grigoriev I.V."/>
        </authorList>
    </citation>
    <scope>NUCLEOTIDE SEQUENCE [LARGE SCALE GENOMIC DNA]</scope>
    <source>
        <strain evidence="9">Gv29-8 / FGSC 10586</strain>
    </source>
</reference>
<proteinExistence type="inferred from homology"/>
<evidence type="ECO:0000256" key="6">
    <source>
        <dbReference type="SAM" id="SignalP"/>
    </source>
</evidence>
<name>G9MS92_HYPVG</name>
<dbReference type="VEuPathDB" id="FungiDB:TRIVIDRAFT_27922"/>
<dbReference type="CDD" id="cd14792">
    <property type="entry name" value="GH27"/>
    <property type="match status" value="1"/>
</dbReference>
<dbReference type="EMBL" id="ABDF02000006">
    <property type="protein sequence ID" value="EHK22951.1"/>
    <property type="molecule type" value="Genomic_DNA"/>
</dbReference>
<dbReference type="Pfam" id="PF17801">
    <property type="entry name" value="Melibiase_C"/>
    <property type="match status" value="1"/>
</dbReference>
<dbReference type="OMA" id="INNYGHE"/>
<dbReference type="OrthoDB" id="5795902at2759"/>
<evidence type="ECO:0000313" key="9">
    <source>
        <dbReference type="Proteomes" id="UP000007115"/>
    </source>
</evidence>
<dbReference type="GO" id="GO:0004557">
    <property type="term" value="F:alpha-galactosidase activity"/>
    <property type="evidence" value="ECO:0007669"/>
    <property type="project" value="UniProtKB-EC"/>
</dbReference>
<protein>
    <recommendedName>
        <fullName evidence="3">alpha-galactosidase</fullName>
        <ecNumber evidence="3">3.2.1.22</ecNumber>
    </recommendedName>
</protein>
<evidence type="ECO:0000313" key="8">
    <source>
        <dbReference type="EMBL" id="EHK22951.1"/>
    </source>
</evidence>
<dbReference type="eggNOG" id="KOG2366">
    <property type="taxonomic scope" value="Eukaryota"/>
</dbReference>
<comment type="caution">
    <text evidence="8">The sequence shown here is derived from an EMBL/GenBank/DDBJ whole genome shotgun (WGS) entry which is preliminary data.</text>
</comment>
<evidence type="ECO:0000256" key="5">
    <source>
        <dbReference type="ARBA" id="ARBA00023295"/>
    </source>
</evidence>
<evidence type="ECO:0000256" key="4">
    <source>
        <dbReference type="ARBA" id="ARBA00022801"/>
    </source>
</evidence>
<dbReference type="Pfam" id="PF16499">
    <property type="entry name" value="Melibiase_2"/>
    <property type="match status" value="1"/>
</dbReference>
<feature type="signal peptide" evidence="6">
    <location>
        <begin position="1"/>
        <end position="20"/>
    </location>
</feature>
<comment type="similarity">
    <text evidence="2">Belongs to the glycosyl hydrolase 27 family.</text>
</comment>
<keyword evidence="9" id="KW-1185">Reference proteome</keyword>
<feature type="chain" id="PRO_5003523574" description="alpha-galactosidase" evidence="6">
    <location>
        <begin position="21"/>
        <end position="621"/>
    </location>
</feature>
<dbReference type="FunFam" id="3.20.20.70:FF:000252">
    <property type="entry name" value="Glycoside hydrolase family 27"/>
    <property type="match status" value="1"/>
</dbReference>
<dbReference type="PANTHER" id="PTHR11452:SF33">
    <property type="entry name" value="ALPHA-GALACTOSIDASE 2"/>
    <property type="match status" value="1"/>
</dbReference>
<gene>
    <name evidence="8" type="ORF">TRIVIDRAFT_27922</name>
</gene>
<dbReference type="InterPro" id="IPR013785">
    <property type="entry name" value="Aldolase_TIM"/>
</dbReference>
<dbReference type="InterPro" id="IPR002241">
    <property type="entry name" value="Glyco_hydro_27"/>
</dbReference>
<accession>G9MS92</accession>
<feature type="domain" description="Alpha galactosidase C-terminal" evidence="7">
    <location>
        <begin position="532"/>
        <end position="616"/>
    </location>
</feature>
<dbReference type="Proteomes" id="UP000007115">
    <property type="component" value="Unassembled WGS sequence"/>
</dbReference>
<dbReference type="EC" id="3.2.1.22" evidence="3"/>
<dbReference type="AlphaFoldDB" id="G9MS92"/>
<evidence type="ECO:0000256" key="1">
    <source>
        <dbReference type="ARBA" id="ARBA00001255"/>
    </source>
</evidence>
<sequence>MASAIVLSLAASVLLQPVAGTNTGTAHCSDASYTPGSVYFTEQCYNDIQNCITKLSADPSVVDCNGDNISMQQQANTGAVGSAQNSDVSVSFKSMVDLCLLSGSTSGTWGWSDNQWYWIWTSGACYTSDAGNGAIKTRPAPYCLQDRDSSLPDCYPQPKPAGGPLKVLKTVKTKNGFTKSARGWNTYGAQALTNGSTLIPSFAGQSGLYYTQKFVETQCGVLANPKFKAAGYDMCSLDSGWQSFDEVDSHGRIIYNSTRFNMPQLGPWLHNKGLKFGLYITPGVPCQAANKTILGTDITVGSVFNGNFDQILCQFDYSKDGVQQWHDSTVALWASWGVDMIKLDYITPGSPQNGAMLGCQNSDAVVAYQKAIAKTGKNIRLNISWKLCRNETWLPVWSGLTESMRTDQDINNYGHETFLAWQVAQRAIDNYRQYIGLQLQRNVPLSVYPDMDNLFAAGPTKLVGVNDTMRTTVMNHWLGAGANLILGNDLTQTDELGWKLLTSPQSIAAADFFAKYPMQPRNPRTGNNLAQQLQAWIGGPSDSGKEAYVLIANLGPDQGSGGFNTKLYGTQAVTVSLASLGLSCSQWKFTDIWSGNSTKVDNYYTAYLTEGESQLLHLTKN</sequence>
<evidence type="ECO:0000256" key="3">
    <source>
        <dbReference type="ARBA" id="ARBA00012755"/>
    </source>
</evidence>
<dbReference type="HOGENOM" id="CLU_031988_0_0_1"/>
<comment type="catalytic activity">
    <reaction evidence="1">
        <text>Hydrolysis of terminal, non-reducing alpha-D-galactose residues in alpha-D-galactosides, including galactose oligosaccharides, galactomannans and galactolipids.</text>
        <dbReference type="EC" id="3.2.1.22"/>
    </reaction>
</comment>
<dbReference type="PANTHER" id="PTHR11452">
    <property type="entry name" value="ALPHA-GALACTOSIDASE/ALPHA-N-ACETYLGALACTOSAMINIDASE"/>
    <property type="match status" value="1"/>
</dbReference>
<dbReference type="InParanoid" id="G9MS92"/>
<dbReference type="GO" id="GO:0005975">
    <property type="term" value="P:carbohydrate metabolic process"/>
    <property type="evidence" value="ECO:0007669"/>
    <property type="project" value="InterPro"/>
</dbReference>
<keyword evidence="6" id="KW-0732">Signal</keyword>
<dbReference type="Gene3D" id="3.20.20.70">
    <property type="entry name" value="Aldolase class I"/>
    <property type="match status" value="1"/>
</dbReference>
<evidence type="ECO:0000256" key="2">
    <source>
        <dbReference type="ARBA" id="ARBA00009743"/>
    </source>
</evidence>